<proteinExistence type="predicted"/>
<evidence type="ECO:0000313" key="2">
    <source>
        <dbReference type="Proteomes" id="UP000666915"/>
    </source>
</evidence>
<dbReference type="Gene3D" id="3.40.50.920">
    <property type="match status" value="1"/>
</dbReference>
<organism evidence="1 2">
    <name type="scientific">Actinomadura nitritigenes</name>
    <dbReference type="NCBI Taxonomy" id="134602"/>
    <lineage>
        <taxon>Bacteria</taxon>
        <taxon>Bacillati</taxon>
        <taxon>Actinomycetota</taxon>
        <taxon>Actinomycetes</taxon>
        <taxon>Streptosporangiales</taxon>
        <taxon>Thermomonosporaceae</taxon>
        <taxon>Actinomadura</taxon>
    </lineage>
</organism>
<sequence length="57" mass="5935">MGVLVPEALTAADRLEQAGVGTDVVCVTSPGLLFQAIRSRQGGDGRPVWILDQVITG</sequence>
<name>A0ABS3QVP7_9ACTN</name>
<dbReference type="SUPFAM" id="SSF52922">
    <property type="entry name" value="TK C-terminal domain-like"/>
    <property type="match status" value="1"/>
</dbReference>
<dbReference type="Proteomes" id="UP000666915">
    <property type="component" value="Unassembled WGS sequence"/>
</dbReference>
<accession>A0ABS3QVP7</accession>
<keyword evidence="2" id="KW-1185">Reference proteome</keyword>
<reference evidence="1 2" key="1">
    <citation type="submission" date="2021-03" db="EMBL/GenBank/DDBJ databases">
        <authorList>
            <person name="Kanchanasin P."/>
            <person name="Saeng-In P."/>
            <person name="Phongsopitanun W."/>
            <person name="Yuki M."/>
            <person name="Kudo T."/>
            <person name="Ohkuma M."/>
            <person name="Tanasupawat S."/>
        </authorList>
    </citation>
    <scope>NUCLEOTIDE SEQUENCE [LARGE SCALE GENOMIC DNA]</scope>
    <source>
        <strain evidence="1 2">L46</strain>
    </source>
</reference>
<protein>
    <submittedName>
        <fullName evidence="1">Uncharacterized protein</fullName>
    </submittedName>
</protein>
<gene>
    <name evidence="1" type="ORF">J4557_11045</name>
</gene>
<evidence type="ECO:0000313" key="1">
    <source>
        <dbReference type="EMBL" id="MBO2438057.1"/>
    </source>
</evidence>
<dbReference type="EMBL" id="JAGEOK010000006">
    <property type="protein sequence ID" value="MBO2438057.1"/>
    <property type="molecule type" value="Genomic_DNA"/>
</dbReference>
<comment type="caution">
    <text evidence="1">The sequence shown here is derived from an EMBL/GenBank/DDBJ whole genome shotgun (WGS) entry which is preliminary data.</text>
</comment>
<dbReference type="RefSeq" id="WP_208266390.1">
    <property type="nucleotide sequence ID" value="NZ_BAAAGM010000018.1"/>
</dbReference>
<dbReference type="InterPro" id="IPR009014">
    <property type="entry name" value="Transketo_C/PFOR_II"/>
</dbReference>